<dbReference type="Pfam" id="PF00628">
    <property type="entry name" value="PHD"/>
    <property type="match status" value="3"/>
</dbReference>
<keyword evidence="11" id="KW-0560">Oxidoreductase</keyword>
<feature type="domain" description="PHD-type" evidence="20">
    <location>
        <begin position="1514"/>
        <end position="1569"/>
    </location>
</feature>
<evidence type="ECO:0000256" key="15">
    <source>
        <dbReference type="ARBA" id="ARBA00023242"/>
    </source>
</evidence>
<evidence type="ECO:0000256" key="3">
    <source>
        <dbReference type="ARBA" id="ARBA00006801"/>
    </source>
</evidence>
<evidence type="ECO:0000259" key="21">
    <source>
        <dbReference type="PROSITE" id="PS51011"/>
    </source>
</evidence>
<keyword evidence="6" id="KW-0677">Repeat</keyword>
<dbReference type="PROSITE" id="PS50016">
    <property type="entry name" value="ZF_PHD_2"/>
    <property type="match status" value="3"/>
</dbReference>
<keyword evidence="5" id="KW-0479">Metal-binding</keyword>
<evidence type="ECO:0000256" key="18">
    <source>
        <dbReference type="SAM" id="Coils"/>
    </source>
</evidence>
<dbReference type="SMART" id="SM01014">
    <property type="entry name" value="ARID"/>
    <property type="match status" value="1"/>
</dbReference>
<evidence type="ECO:0000256" key="12">
    <source>
        <dbReference type="ARBA" id="ARBA00023004"/>
    </source>
</evidence>
<keyword evidence="18" id="KW-0175">Coiled coil</keyword>
<dbReference type="CDD" id="cd15605">
    <property type="entry name" value="PHD1_Lid_like"/>
    <property type="match status" value="1"/>
</dbReference>
<dbReference type="GO" id="GO:0006355">
    <property type="term" value="P:regulation of DNA-templated transcription"/>
    <property type="evidence" value="ECO:0007669"/>
    <property type="project" value="TreeGrafter"/>
</dbReference>
<dbReference type="InterPro" id="IPR003347">
    <property type="entry name" value="JmjC_dom"/>
</dbReference>
<feature type="coiled-coil region" evidence="18">
    <location>
        <begin position="962"/>
        <end position="1008"/>
    </location>
</feature>
<name>A0A7F5RHY9_AGRPL</name>
<evidence type="ECO:0000256" key="10">
    <source>
        <dbReference type="ARBA" id="ARBA00022964"/>
    </source>
</evidence>
<dbReference type="InterPro" id="IPR048615">
    <property type="entry name" value="KDM5_C-hel"/>
</dbReference>
<evidence type="ECO:0000256" key="2">
    <source>
        <dbReference type="ARBA" id="ARBA00004123"/>
    </source>
</evidence>
<feature type="domain" description="PHD-type" evidence="20">
    <location>
        <begin position="1164"/>
        <end position="1228"/>
    </location>
</feature>
<evidence type="ECO:0000259" key="20">
    <source>
        <dbReference type="PROSITE" id="PS50016"/>
    </source>
</evidence>
<dbReference type="SMART" id="SM00249">
    <property type="entry name" value="PHD"/>
    <property type="match status" value="3"/>
</dbReference>
<evidence type="ECO:0000256" key="7">
    <source>
        <dbReference type="ARBA" id="ARBA00022771"/>
    </source>
</evidence>
<comment type="similarity">
    <text evidence="3">Belongs to the JARID1 histone demethylase family.</text>
</comment>
<dbReference type="Pfam" id="PF08429">
    <property type="entry name" value="PLU-1"/>
    <property type="match status" value="1"/>
</dbReference>
<evidence type="ECO:0000256" key="4">
    <source>
        <dbReference type="ARBA" id="ARBA00012902"/>
    </source>
</evidence>
<dbReference type="SUPFAM" id="SSF46774">
    <property type="entry name" value="ARID-like"/>
    <property type="match status" value="1"/>
</dbReference>
<dbReference type="Pfam" id="PF02373">
    <property type="entry name" value="JmjC"/>
    <property type="match status" value="1"/>
</dbReference>
<dbReference type="InterPro" id="IPR013083">
    <property type="entry name" value="Znf_RING/FYVE/PHD"/>
</dbReference>
<feature type="region of interest" description="Disordered" evidence="19">
    <location>
        <begin position="1571"/>
        <end position="1607"/>
    </location>
</feature>
<feature type="region of interest" description="Disordered" evidence="19">
    <location>
        <begin position="1339"/>
        <end position="1380"/>
    </location>
</feature>
<evidence type="ECO:0000256" key="8">
    <source>
        <dbReference type="ARBA" id="ARBA00022833"/>
    </source>
</evidence>
<evidence type="ECO:0000256" key="9">
    <source>
        <dbReference type="ARBA" id="ARBA00022853"/>
    </source>
</evidence>
<dbReference type="InterPro" id="IPR003349">
    <property type="entry name" value="JmjN"/>
</dbReference>
<dbReference type="InterPro" id="IPR011011">
    <property type="entry name" value="Znf_FYVE_PHD"/>
</dbReference>
<dbReference type="SMART" id="SM00558">
    <property type="entry name" value="JmjC"/>
    <property type="match status" value="1"/>
</dbReference>
<feature type="domain" description="PHD-type" evidence="20">
    <location>
        <begin position="317"/>
        <end position="367"/>
    </location>
</feature>
<dbReference type="CDD" id="cd15610">
    <property type="entry name" value="PHD3_KDM5A_like"/>
    <property type="match status" value="1"/>
</dbReference>
<dbReference type="InterPro" id="IPR004198">
    <property type="entry name" value="Znf_C5HC2"/>
</dbReference>
<keyword evidence="24" id="KW-1185">Reference proteome</keyword>
<comment type="cofactor">
    <cofactor evidence="1">
        <name>Fe(2+)</name>
        <dbReference type="ChEBI" id="CHEBI:29033"/>
    </cofactor>
</comment>
<proteinExistence type="inferred from homology"/>
<dbReference type="GO" id="GO:0005654">
    <property type="term" value="C:nucleoplasm"/>
    <property type="evidence" value="ECO:0007669"/>
    <property type="project" value="UniProtKB-ARBA"/>
</dbReference>
<evidence type="ECO:0000256" key="1">
    <source>
        <dbReference type="ARBA" id="ARBA00001954"/>
    </source>
</evidence>
<dbReference type="GO" id="GO:0000785">
    <property type="term" value="C:chromatin"/>
    <property type="evidence" value="ECO:0007669"/>
    <property type="project" value="TreeGrafter"/>
</dbReference>
<feature type="compositionally biased region" description="Low complexity" evidence="19">
    <location>
        <begin position="1577"/>
        <end position="1607"/>
    </location>
</feature>
<dbReference type="PANTHER" id="PTHR10694">
    <property type="entry name" value="LYSINE-SPECIFIC DEMETHYLASE"/>
    <property type="match status" value="1"/>
</dbReference>
<evidence type="ECO:0000256" key="17">
    <source>
        <dbReference type="PROSITE-ProRule" id="PRU00146"/>
    </source>
</evidence>
<feature type="domain" description="JmjC" evidence="23">
    <location>
        <begin position="460"/>
        <end position="626"/>
    </location>
</feature>
<dbReference type="SUPFAM" id="SSF51197">
    <property type="entry name" value="Clavaminate synthase-like"/>
    <property type="match status" value="1"/>
</dbReference>
<dbReference type="InterPro" id="IPR019787">
    <property type="entry name" value="Znf_PHD-finger"/>
</dbReference>
<dbReference type="Pfam" id="PF02928">
    <property type="entry name" value="zf-C5HC2"/>
    <property type="match status" value="1"/>
</dbReference>
<dbReference type="GO" id="GO:0034647">
    <property type="term" value="F:histone H3K4me/H3K4me2/H3K4me3 demethylase activity"/>
    <property type="evidence" value="ECO:0007669"/>
    <property type="project" value="UniProtKB-EC"/>
</dbReference>
<dbReference type="Pfam" id="PF21323">
    <property type="entry name" value="KDM5_C-hel"/>
    <property type="match status" value="1"/>
</dbReference>
<dbReference type="InterPro" id="IPR019786">
    <property type="entry name" value="Zinc_finger_PHD-type_CS"/>
</dbReference>
<dbReference type="SMART" id="SM00545">
    <property type="entry name" value="JmjN"/>
    <property type="match status" value="1"/>
</dbReference>
<keyword evidence="15" id="KW-0539">Nucleus</keyword>
<feature type="domain" description="ARID" evidence="21">
    <location>
        <begin position="119"/>
        <end position="204"/>
    </location>
</feature>
<evidence type="ECO:0000259" key="23">
    <source>
        <dbReference type="PROSITE" id="PS51184"/>
    </source>
</evidence>
<dbReference type="CDD" id="cd16864">
    <property type="entry name" value="ARID_JARID"/>
    <property type="match status" value="1"/>
</dbReference>
<dbReference type="PROSITE" id="PS01359">
    <property type="entry name" value="ZF_PHD_1"/>
    <property type="match status" value="2"/>
</dbReference>
<dbReference type="FunFam" id="2.60.120.650:FF:000028">
    <property type="entry name" value="Lysine-specific demethylase lid"/>
    <property type="match status" value="1"/>
</dbReference>
<dbReference type="FunFam" id="3.30.40.10:FF:000023">
    <property type="entry name" value="Lysine (K)-specific demethylase 5A"/>
    <property type="match status" value="1"/>
</dbReference>
<dbReference type="GO" id="GO:0008270">
    <property type="term" value="F:zinc ion binding"/>
    <property type="evidence" value="ECO:0007669"/>
    <property type="project" value="UniProtKB-KW"/>
</dbReference>
<dbReference type="Pfam" id="PF01388">
    <property type="entry name" value="ARID"/>
    <property type="match status" value="1"/>
</dbReference>
<dbReference type="PROSITE" id="PS51011">
    <property type="entry name" value="ARID"/>
    <property type="match status" value="1"/>
</dbReference>
<feature type="compositionally biased region" description="Low complexity" evidence="19">
    <location>
        <begin position="1344"/>
        <end position="1354"/>
    </location>
</feature>
<dbReference type="InterPro" id="IPR013637">
    <property type="entry name" value="Lys_sp_deMease-like_dom"/>
</dbReference>
<dbReference type="PANTHER" id="PTHR10694:SF33">
    <property type="entry name" value="LYSINE-SPECIFIC DEMETHYLASE 5"/>
    <property type="match status" value="1"/>
</dbReference>
<dbReference type="OrthoDB" id="1678912at2759"/>
<dbReference type="Gene3D" id="2.60.120.650">
    <property type="entry name" value="Cupin"/>
    <property type="match status" value="2"/>
</dbReference>
<dbReference type="InterPro" id="IPR001606">
    <property type="entry name" value="ARID_dom"/>
</dbReference>
<evidence type="ECO:0000256" key="16">
    <source>
        <dbReference type="ARBA" id="ARBA00048734"/>
    </source>
</evidence>
<keyword evidence="9" id="KW-0156">Chromatin regulator</keyword>
<dbReference type="Gene3D" id="3.30.40.10">
    <property type="entry name" value="Zinc/RING finger domain, C3HC4 (zinc finger)"/>
    <property type="match status" value="2"/>
</dbReference>
<dbReference type="InterPro" id="IPR001965">
    <property type="entry name" value="Znf_PHD"/>
</dbReference>
<keyword evidence="8" id="KW-0862">Zinc</keyword>
<evidence type="ECO:0000256" key="14">
    <source>
        <dbReference type="ARBA" id="ARBA00023163"/>
    </source>
</evidence>
<evidence type="ECO:0000256" key="11">
    <source>
        <dbReference type="ARBA" id="ARBA00023002"/>
    </source>
</evidence>
<dbReference type="PROSITE" id="PS51184">
    <property type="entry name" value="JMJC"/>
    <property type="match status" value="1"/>
</dbReference>
<dbReference type="Pfam" id="PF02375">
    <property type="entry name" value="JmjN"/>
    <property type="match status" value="1"/>
</dbReference>
<gene>
    <name evidence="25" type="primary">LOC108733758</name>
</gene>
<dbReference type="SMART" id="SM00501">
    <property type="entry name" value="BRIGHT"/>
    <property type="match status" value="1"/>
</dbReference>
<evidence type="ECO:0000256" key="13">
    <source>
        <dbReference type="ARBA" id="ARBA00023015"/>
    </source>
</evidence>
<dbReference type="CTD" id="33837"/>
<dbReference type="GeneID" id="108733758"/>
<dbReference type="EC" id="1.14.11.67" evidence="4"/>
<keyword evidence="13" id="KW-0805">Transcription regulation</keyword>
<dbReference type="InterPro" id="IPR036431">
    <property type="entry name" value="ARID_dom_sf"/>
</dbReference>
<keyword evidence="12" id="KW-0408">Iron</keyword>
<evidence type="ECO:0000313" key="25">
    <source>
        <dbReference type="RefSeq" id="XP_025835614.1"/>
    </source>
</evidence>
<dbReference type="FunFam" id="1.10.150.60:FF:000001">
    <property type="entry name" value="Putative lysine-specific demethylase 5b"/>
    <property type="match status" value="1"/>
</dbReference>
<dbReference type="RefSeq" id="XP_025835614.1">
    <property type="nucleotide sequence ID" value="XM_025979829.1"/>
</dbReference>
<dbReference type="GO" id="GO:0003677">
    <property type="term" value="F:DNA binding"/>
    <property type="evidence" value="ECO:0007669"/>
    <property type="project" value="InterPro"/>
</dbReference>
<dbReference type="Proteomes" id="UP000192223">
    <property type="component" value="Unplaced"/>
</dbReference>
<keyword evidence="7 17" id="KW-0863">Zinc-finger</keyword>
<evidence type="ECO:0000313" key="24">
    <source>
        <dbReference type="Proteomes" id="UP000192223"/>
    </source>
</evidence>
<reference evidence="25" key="1">
    <citation type="submission" date="2025-08" db="UniProtKB">
        <authorList>
            <consortium name="RefSeq"/>
        </authorList>
    </citation>
    <scope>IDENTIFICATION</scope>
    <source>
        <tissue evidence="25">Entire body</tissue>
    </source>
</reference>
<feature type="compositionally biased region" description="Basic residues" evidence="19">
    <location>
        <begin position="1493"/>
        <end position="1502"/>
    </location>
</feature>
<evidence type="ECO:0000259" key="22">
    <source>
        <dbReference type="PROSITE" id="PS51183"/>
    </source>
</evidence>
<evidence type="ECO:0000256" key="19">
    <source>
        <dbReference type="SAM" id="MobiDB-lite"/>
    </source>
</evidence>
<feature type="region of interest" description="Disordered" evidence="19">
    <location>
        <begin position="1485"/>
        <end position="1515"/>
    </location>
</feature>
<feature type="domain" description="JmjN" evidence="22">
    <location>
        <begin position="54"/>
        <end position="95"/>
    </location>
</feature>
<accession>A0A7F5RHY9</accession>
<evidence type="ECO:0000256" key="5">
    <source>
        <dbReference type="ARBA" id="ARBA00022723"/>
    </source>
</evidence>
<dbReference type="PROSITE" id="PS51183">
    <property type="entry name" value="JMJN"/>
    <property type="match status" value="1"/>
</dbReference>
<dbReference type="SUPFAM" id="SSF57903">
    <property type="entry name" value="FYVE/PHD zinc finger"/>
    <property type="match status" value="3"/>
</dbReference>
<comment type="subcellular location">
    <subcellularLocation>
        <location evidence="2">Nucleus</location>
    </subcellularLocation>
</comment>
<keyword evidence="10" id="KW-0223">Dioxygenase</keyword>
<organism evidence="24 25">
    <name type="scientific">Agrilus planipennis</name>
    <name type="common">Emerald ash borer</name>
    <name type="synonym">Agrilus marcopoli</name>
    <dbReference type="NCBI Taxonomy" id="224129"/>
    <lineage>
        <taxon>Eukaryota</taxon>
        <taxon>Metazoa</taxon>
        <taxon>Ecdysozoa</taxon>
        <taxon>Arthropoda</taxon>
        <taxon>Hexapoda</taxon>
        <taxon>Insecta</taxon>
        <taxon>Pterygota</taxon>
        <taxon>Neoptera</taxon>
        <taxon>Endopterygota</taxon>
        <taxon>Coleoptera</taxon>
        <taxon>Polyphaga</taxon>
        <taxon>Elateriformia</taxon>
        <taxon>Buprestoidea</taxon>
        <taxon>Buprestidae</taxon>
        <taxon>Agrilinae</taxon>
        <taxon>Agrilus</taxon>
    </lineage>
</organism>
<evidence type="ECO:0000256" key="6">
    <source>
        <dbReference type="ARBA" id="ARBA00022737"/>
    </source>
</evidence>
<sequence>MTSKVEKLGSPGNISKNFNIIKKDYGSNLRSNMGNGYTSDSKDETFEFEVPPEAPVFYPNEEEFKDPLAYIAKIRAVAENTGICKIRPPPNWQPPFAVDVDKLRFTPRIQRLNELEAKTRVKLNFLDQIAKFWELQGSSLKIPMVEKRALDLYTLHSLVQSEVTKERKWSRIAIRMGYPQGKGIGTILKSHYERLLYPFDVFKEGKSLKNIKMDPESNETGDVKTDKDYKPHGIVGRMAVKPPVEKHARRSKRFENEDKFEAKMRDECFAEADRSKELKRLQFYGAGPKMAGYINKEKKEEKMRDKHSACELDPLAKYVCHNCGRGDVEESMLLCDGCDDSYHTFCLMPPLAEIPKGDWRCPKCVAEEVSKPTEAFGFEQAQREYTLQQFGEMADQFKSEYFNMPVHMVSPSIVEKEFWRIVSSIDEDVTVEYGADLHTMDHGSGFPTKTSLNLFPGDQEYADSSWNLNNLPVLEGSVLGYINADISGMKVPWMYVGMCFATFCWHNEDHWSYSINYLHWGEPKTWYGVPGSKAEFFEETMKSAAPELFHSQPDLLHQLVTIMNPNILMAAGVPVYRTDQHAGEFVVTFPRAYHAGFNQGYNFAEAVNFAPADWLKMGRECILHYSHLRRFCVFSHDELVCKMALDPDKLDLTIAAATYQDMLQMVDTEKKLRKALLEWGVTNAEREAFELLPDDERQCEVCKTTCFLSAVTCSCSADTLVCLRHYSSLCKCLPDKHTLRYRYTLDELPLMLQKLKLKAESFDNWVNKVKDALDPNIPKSMDLSELKALLSEATGKKFPKSELLDTLKNAVDDAEKCASVIRQLDLNKMRTRTRNSSDNKYKLTIEELTLFVEEINSLACNLEEGRSVIDLLKQTKDFEAESTRLLQMDLGECNASDLEKCLDHGNGLCIELPSLKFVTQRLRQVLWLRDITTVRRKAEIVQMDTLKNLLKSGLQLPPDIFIERELQVLRALLADAEDWEKRAQQLFKSDSTNIIQEAESLLQEAEDMEVFLPSEEMLADALSRAKDWLKTLEEINSAEFYPYFDTMEDLIKKGRAIPICLEEVGKLETYISAARVWKEKTSRIFLRKNTSFTLMEALSPRVNTNMTKSRKKSVEDEPYYLKLSNLDPVAVVAFFKESEEREMETIKEQRSINGSKSLEQTANNTFCVCQKPAFGVMMQCEVCKDWFHSDCVQLPKIAHMKSRTNFTSTALQMGFKDCKFLCPNCYRTRRPRLETILSLLVSLQKLYVRVPEGEALQCLTERAMGWQDRARQLLHSDELESIVAKMSLLSQKYTEALAKEKTEKIINTELRKAASNLDVNQKVHELSNWSGVITNFEEGEERMTSTPSSSNTTTKVNRSPLDGGYGTGDENSCTSSSPKEDCMDDHAYSLHLSKDDADSLIFINPEKRQHIEELLLEGDLLEVSLDETFHLWKILQVSRDLDKEPILVDLDVQLKVPSKRGRKRRSDETEIKKLKQLKANLTKKLKGKDQGSRKRVTGRKSGNKNSEEESDDEEEKCAATSCLLPTGQEVDWVQCDGGCEQWFHMACVGLSAQEINEDEDYICMSCSKNSSAFGSLQQSPESQSAEEPASPETTPPCESSSTSKETV</sequence>
<comment type="catalytic activity">
    <reaction evidence="16">
        <text>N(6),N(6),N(6)-trimethyl-L-lysyl(4)-[histone H3] + 3 2-oxoglutarate + 3 O2 = L-lysyl(4)-[histone H3] + 3 formaldehyde + 3 succinate + 3 CO2</text>
        <dbReference type="Rhea" id="RHEA:60208"/>
        <dbReference type="Rhea" id="RHEA-COMP:15537"/>
        <dbReference type="Rhea" id="RHEA-COMP:15547"/>
        <dbReference type="ChEBI" id="CHEBI:15379"/>
        <dbReference type="ChEBI" id="CHEBI:16526"/>
        <dbReference type="ChEBI" id="CHEBI:16810"/>
        <dbReference type="ChEBI" id="CHEBI:16842"/>
        <dbReference type="ChEBI" id="CHEBI:29969"/>
        <dbReference type="ChEBI" id="CHEBI:30031"/>
        <dbReference type="ChEBI" id="CHEBI:61961"/>
        <dbReference type="EC" id="1.14.11.67"/>
    </reaction>
</comment>
<keyword evidence="14" id="KW-0804">Transcription</keyword>
<protein>
    <recommendedName>
        <fullName evidence="4">[histone H3]-trimethyl-L-lysine(4) demethylase</fullName>
        <ecNumber evidence="4">1.14.11.67</ecNumber>
    </recommendedName>
</protein>